<dbReference type="GO" id="GO:0003677">
    <property type="term" value="F:DNA binding"/>
    <property type="evidence" value="ECO:0007669"/>
    <property type="project" value="UniProtKB-KW"/>
</dbReference>
<keyword evidence="5" id="KW-1185">Reference proteome</keyword>
<comment type="caution">
    <text evidence="4">The sequence shown here is derived from an EMBL/GenBank/DDBJ whole genome shotgun (WGS) entry which is preliminary data.</text>
</comment>
<dbReference type="AlphaFoldDB" id="A0A2R5F187"/>
<evidence type="ECO:0000256" key="2">
    <source>
        <dbReference type="SAM" id="MobiDB-lite"/>
    </source>
</evidence>
<dbReference type="Proteomes" id="UP000245202">
    <property type="component" value="Unassembled WGS sequence"/>
</dbReference>
<accession>A0A2R5F187</accession>
<sequence length="130" mass="14782">MADLGDRIKKQREKMRLTQKDLSNKTGLTIVQVSRYENNERKPDPEALSTLVDALETNADYLLGRTNDPSPTNAKLTAAGSPENGPYMAYFGGPPKELDEEEAAHLEQELEMFRAFREKRLREKGQQKDK</sequence>
<evidence type="ECO:0000259" key="3">
    <source>
        <dbReference type="PROSITE" id="PS50943"/>
    </source>
</evidence>
<dbReference type="Pfam" id="PF01381">
    <property type="entry name" value="HTH_3"/>
    <property type="match status" value="1"/>
</dbReference>
<feature type="region of interest" description="Disordered" evidence="2">
    <location>
        <begin position="63"/>
        <end position="95"/>
    </location>
</feature>
<feature type="region of interest" description="Disordered" evidence="2">
    <location>
        <begin position="1"/>
        <end position="21"/>
    </location>
</feature>
<proteinExistence type="predicted"/>
<evidence type="ECO:0000256" key="1">
    <source>
        <dbReference type="ARBA" id="ARBA00023125"/>
    </source>
</evidence>
<dbReference type="CDD" id="cd00093">
    <property type="entry name" value="HTH_XRE"/>
    <property type="match status" value="1"/>
</dbReference>
<dbReference type="PANTHER" id="PTHR46558">
    <property type="entry name" value="TRACRIPTIONAL REGULATORY PROTEIN-RELATED-RELATED"/>
    <property type="match status" value="1"/>
</dbReference>
<dbReference type="SUPFAM" id="SSF47413">
    <property type="entry name" value="lambda repressor-like DNA-binding domains"/>
    <property type="match status" value="1"/>
</dbReference>
<organism evidence="4 5">
    <name type="scientific">Paenibacillus agaridevorans</name>
    <dbReference type="NCBI Taxonomy" id="171404"/>
    <lineage>
        <taxon>Bacteria</taxon>
        <taxon>Bacillati</taxon>
        <taxon>Bacillota</taxon>
        <taxon>Bacilli</taxon>
        <taxon>Bacillales</taxon>
        <taxon>Paenibacillaceae</taxon>
        <taxon>Paenibacillus</taxon>
    </lineage>
</organism>
<evidence type="ECO:0000313" key="4">
    <source>
        <dbReference type="EMBL" id="GBG09464.1"/>
    </source>
</evidence>
<protein>
    <recommendedName>
        <fullName evidence="3">HTH cro/C1-type domain-containing protein</fullName>
    </recommendedName>
</protein>
<dbReference type="InterPro" id="IPR001387">
    <property type="entry name" value="Cro/C1-type_HTH"/>
</dbReference>
<dbReference type="PANTHER" id="PTHR46558:SF11">
    <property type="entry name" value="HTH-TYPE TRANSCRIPTIONAL REGULATOR XRE"/>
    <property type="match status" value="1"/>
</dbReference>
<dbReference type="SMART" id="SM00530">
    <property type="entry name" value="HTH_XRE"/>
    <property type="match status" value="1"/>
</dbReference>
<reference evidence="4 5" key="1">
    <citation type="submission" date="2017-08" db="EMBL/GenBank/DDBJ databases">
        <title>Substantial Increase in Enzyme Production by Combined Drug-Resistance Mutations in Paenibacillus agaridevorans.</title>
        <authorList>
            <person name="Tanaka Y."/>
            <person name="Funane K."/>
            <person name="Hosaka T."/>
            <person name="Shiwa Y."/>
            <person name="Fujita N."/>
            <person name="Miyazaki T."/>
            <person name="Yoshikawa H."/>
            <person name="Murakami K."/>
            <person name="Kasahara K."/>
            <person name="Inaoka T."/>
            <person name="Hiraga Y."/>
            <person name="Ochi K."/>
        </authorList>
    </citation>
    <scope>NUCLEOTIDE SEQUENCE [LARGE SCALE GENOMIC DNA]</scope>
    <source>
        <strain evidence="4 5">T-3040</strain>
    </source>
</reference>
<name>A0A2R5F187_9BACL</name>
<dbReference type="PROSITE" id="PS50943">
    <property type="entry name" value="HTH_CROC1"/>
    <property type="match status" value="1"/>
</dbReference>
<gene>
    <name evidence="4" type="ORF">PAT3040_04110</name>
</gene>
<keyword evidence="1" id="KW-0238">DNA-binding</keyword>
<dbReference type="RefSeq" id="WP_108994199.1">
    <property type="nucleotide sequence ID" value="NZ_BDQX01000231.1"/>
</dbReference>
<dbReference type="Gene3D" id="1.10.260.40">
    <property type="entry name" value="lambda repressor-like DNA-binding domains"/>
    <property type="match status" value="1"/>
</dbReference>
<dbReference type="InterPro" id="IPR010982">
    <property type="entry name" value="Lambda_DNA-bd_dom_sf"/>
</dbReference>
<evidence type="ECO:0000313" key="5">
    <source>
        <dbReference type="Proteomes" id="UP000245202"/>
    </source>
</evidence>
<dbReference type="EMBL" id="BDQX01000231">
    <property type="protein sequence ID" value="GBG09464.1"/>
    <property type="molecule type" value="Genomic_DNA"/>
</dbReference>
<feature type="domain" description="HTH cro/C1-type" evidence="3">
    <location>
        <begin position="8"/>
        <end position="62"/>
    </location>
</feature>